<dbReference type="Pfam" id="PF02010">
    <property type="entry name" value="REJ"/>
    <property type="match status" value="1"/>
</dbReference>
<name>A0ABN7B3Q7_9HEMI</name>
<accession>A0ABN7B3Q7</accession>
<keyword evidence="5" id="KW-1185">Reference proteome</keyword>
<feature type="compositionally biased region" description="Basic and acidic residues" evidence="1">
    <location>
        <begin position="1064"/>
        <end position="1078"/>
    </location>
</feature>
<gene>
    <name evidence="4" type="ORF">NTJ_11082</name>
</gene>
<keyword evidence="2" id="KW-0732">Signal</keyword>
<sequence>MRYFLMLIIMIGEISSLLPNKKEPTNNTLIENKSWLERQNASRNDGDNNGGDVVVFEGGTWKAQAACTNCANLQRYQTACRSKGEYLNLCGECVGGSSEKDDDYGVDSCNICSGLDSCGRTSCSDSPDDEFESDTNCTHEVTIRQKVIDIASSLIGQVNLVGNVEGEIFRCSIFKEAQKLGDGKMVEMELGTAIEFELPDKEGRMELRCNSSEDISFTHSMLVVDSRKLHPLSADVKSIEFGIESTVELTVGNMHALADLLCFARDESGNIVYKAWSNNVQGNPLSSQVLCERIWPRTPGRMKFGVVYSEEAIPLTRTLDINVAAKPLTLLRATLDKYRLTLTFDQTLAKYTDCNEVFKDITTQEAKCWSVGNELRVDFKSTPKIGSRLTVKCASAADGHQDSFLAKVMKLQASEAISNLEIDGPDMVCSGQIATFNVDGAEAVNWTISIPINTSIRNSMTPGNQQRKNLMLWRGSREVGKALKNAIGSDNRATLNTSLLTAGNEYQMRAIMLDSGGQTWTLKKNFRVVKGEVGQPSIKGPSRLSSTHDALFEMENPVCDSKNANIKFAWSLDDNGRTLVQREGSKLKLENGLLSSNAKYNITLKMFNDTEVVSEVVKELNVEPTTSFKTAAYVEEIVCGTGQRIVLLSNPDLTPSKATEIKYKWNCESEHGACLRPGKEMQPVESLGGFDRSVLDLPAGSLPVGKYSFTLEAILPSGESTSKVIRVFIVPGEPTLLSLISIDFHQNLQIVLRAKHIIDECELNLESLKTNNSTFLELNDKENPVSVKGTLHSPLSRTLDFEVQREKLIFGSLYVFRLMADCKGLSQSWLKFSVPLPEMSSNCQLEVSPKSGEALVTEFTFRATDCWPTNPIYSFGFKVGEKTLFFTSTLEPEQKSFALPGLLVPVMKVCEPDKLCSMAAGAEIEVKSTEVDRTAINSVLELYEDNLKSGHFDEAVGCSEMLLMSSQDETLRKNLSESLVGLLFKMMNETKKTLANTDENVPNALELLRCAMSIVKITDASDEAISTVLEFRDAIEQVSSKIDGDVEDIGTNSKSKSKRSPMKQKRDASTESAVRRGLETGADGLSTVKGRSQERNETVKFLGKIPDYIRKMCPSLYGEEPFYFRKGSVEVTIVKLNIAPNLKKIEKRFPECLHDKCHNSSGTVVLTKSYLAGFSGNQSDICMGLNRYEEDLYSIVNNSTTEPNATRWSWIYASQLFNGSVITNDGINDPRREPLGTVTIPIWNATLPEDIDLKCHMWKNDVGWDDNYCAPEKNVTISKIFPAIECKCPFPGIYA</sequence>
<evidence type="ECO:0000313" key="5">
    <source>
        <dbReference type="Proteomes" id="UP001307889"/>
    </source>
</evidence>
<reference evidence="4 5" key="1">
    <citation type="submission" date="2023-09" db="EMBL/GenBank/DDBJ databases">
        <title>Nesidiocoris tenuis whole genome shotgun sequence.</title>
        <authorList>
            <person name="Shibata T."/>
            <person name="Shimoda M."/>
            <person name="Kobayashi T."/>
            <person name="Uehara T."/>
        </authorList>
    </citation>
    <scope>NUCLEOTIDE SEQUENCE [LARGE SCALE GENOMIC DNA]</scope>
    <source>
        <strain evidence="4 5">Japan</strain>
    </source>
</reference>
<feature type="region of interest" description="Disordered" evidence="1">
    <location>
        <begin position="1046"/>
        <end position="1091"/>
    </location>
</feature>
<protein>
    <recommendedName>
        <fullName evidence="3">PKD/REJ-like domain-containing protein</fullName>
    </recommendedName>
</protein>
<evidence type="ECO:0000256" key="1">
    <source>
        <dbReference type="SAM" id="MobiDB-lite"/>
    </source>
</evidence>
<dbReference type="Proteomes" id="UP001307889">
    <property type="component" value="Chromosome 9"/>
</dbReference>
<evidence type="ECO:0000256" key="2">
    <source>
        <dbReference type="SAM" id="SignalP"/>
    </source>
</evidence>
<dbReference type="InterPro" id="IPR002859">
    <property type="entry name" value="PKD/REJ-like"/>
</dbReference>
<proteinExistence type="predicted"/>
<evidence type="ECO:0000313" key="4">
    <source>
        <dbReference type="EMBL" id="BES98267.1"/>
    </source>
</evidence>
<feature type="signal peptide" evidence="2">
    <location>
        <begin position="1"/>
        <end position="16"/>
    </location>
</feature>
<feature type="chain" id="PRO_5046767679" description="PKD/REJ-like domain-containing protein" evidence="2">
    <location>
        <begin position="17"/>
        <end position="1295"/>
    </location>
</feature>
<organism evidence="4 5">
    <name type="scientific">Nesidiocoris tenuis</name>
    <dbReference type="NCBI Taxonomy" id="355587"/>
    <lineage>
        <taxon>Eukaryota</taxon>
        <taxon>Metazoa</taxon>
        <taxon>Ecdysozoa</taxon>
        <taxon>Arthropoda</taxon>
        <taxon>Hexapoda</taxon>
        <taxon>Insecta</taxon>
        <taxon>Pterygota</taxon>
        <taxon>Neoptera</taxon>
        <taxon>Paraneoptera</taxon>
        <taxon>Hemiptera</taxon>
        <taxon>Heteroptera</taxon>
        <taxon>Panheteroptera</taxon>
        <taxon>Cimicomorpha</taxon>
        <taxon>Miridae</taxon>
        <taxon>Dicyphina</taxon>
        <taxon>Nesidiocoris</taxon>
    </lineage>
</organism>
<evidence type="ECO:0000259" key="3">
    <source>
        <dbReference type="Pfam" id="PF02010"/>
    </source>
</evidence>
<dbReference type="EMBL" id="AP028917">
    <property type="protein sequence ID" value="BES98267.1"/>
    <property type="molecule type" value="Genomic_DNA"/>
</dbReference>
<feature type="domain" description="PKD/REJ-like" evidence="3">
    <location>
        <begin position="650"/>
        <end position="871"/>
    </location>
</feature>